<organism evidence="2 3">
    <name type="scientific">Rhynchophorus ferrugineus</name>
    <name type="common">Red palm weevil</name>
    <name type="synonym">Curculio ferrugineus</name>
    <dbReference type="NCBI Taxonomy" id="354439"/>
    <lineage>
        <taxon>Eukaryota</taxon>
        <taxon>Metazoa</taxon>
        <taxon>Ecdysozoa</taxon>
        <taxon>Arthropoda</taxon>
        <taxon>Hexapoda</taxon>
        <taxon>Insecta</taxon>
        <taxon>Pterygota</taxon>
        <taxon>Neoptera</taxon>
        <taxon>Endopterygota</taxon>
        <taxon>Coleoptera</taxon>
        <taxon>Polyphaga</taxon>
        <taxon>Cucujiformia</taxon>
        <taxon>Curculionidae</taxon>
        <taxon>Dryophthorinae</taxon>
        <taxon>Rhynchophorus</taxon>
    </lineage>
</organism>
<keyword evidence="3" id="KW-1185">Reference proteome</keyword>
<feature type="compositionally biased region" description="Polar residues" evidence="1">
    <location>
        <begin position="92"/>
        <end position="101"/>
    </location>
</feature>
<evidence type="ECO:0000256" key="1">
    <source>
        <dbReference type="SAM" id="MobiDB-lite"/>
    </source>
</evidence>
<feature type="region of interest" description="Disordered" evidence="1">
    <location>
        <begin position="59"/>
        <end position="117"/>
    </location>
</feature>
<reference evidence="2" key="1">
    <citation type="submission" date="2020-08" db="EMBL/GenBank/DDBJ databases">
        <title>Genome sequencing and assembly of the red palm weevil Rhynchophorus ferrugineus.</title>
        <authorList>
            <person name="Dias G.B."/>
            <person name="Bergman C.M."/>
            <person name="Manee M."/>
        </authorList>
    </citation>
    <scope>NUCLEOTIDE SEQUENCE</scope>
    <source>
        <strain evidence="2">AA-2017</strain>
        <tissue evidence="2">Whole larva</tissue>
    </source>
</reference>
<proteinExistence type="predicted"/>
<evidence type="ECO:0000313" key="2">
    <source>
        <dbReference type="EMBL" id="KAF7285295.1"/>
    </source>
</evidence>
<evidence type="ECO:0000313" key="3">
    <source>
        <dbReference type="Proteomes" id="UP000625711"/>
    </source>
</evidence>
<sequence>MERGPGDTGLGAAVVAATAVFGLQVARMEKRISVKSFIIKIIYSQIQRNLDKPTVYLPDDSDFDGSDISRRTNVSAPRRVKEQSSRQQSQQKWPRQTSTTVKLMPPGSPPSSRCVAISAARV</sequence>
<dbReference type="Proteomes" id="UP000625711">
    <property type="component" value="Unassembled WGS sequence"/>
</dbReference>
<dbReference type="AlphaFoldDB" id="A0A834IWS1"/>
<protein>
    <submittedName>
        <fullName evidence="2">Uncharacterized protein</fullName>
    </submittedName>
</protein>
<gene>
    <name evidence="2" type="ORF">GWI33_011424</name>
</gene>
<comment type="caution">
    <text evidence="2">The sequence shown here is derived from an EMBL/GenBank/DDBJ whole genome shotgun (WGS) entry which is preliminary data.</text>
</comment>
<name>A0A834IWS1_RHYFE</name>
<dbReference type="EMBL" id="JAACXV010000058">
    <property type="protein sequence ID" value="KAF7285295.1"/>
    <property type="molecule type" value="Genomic_DNA"/>
</dbReference>
<accession>A0A834IWS1</accession>